<evidence type="ECO:0000313" key="1">
    <source>
        <dbReference type="EMBL" id="WAS93663.1"/>
    </source>
</evidence>
<accession>A0ABY7H3D1</accession>
<dbReference type="Proteomes" id="UP001164459">
    <property type="component" value="Chromosome"/>
</dbReference>
<dbReference type="Pfam" id="PF07586">
    <property type="entry name" value="HXXSHH"/>
    <property type="match status" value="1"/>
</dbReference>
<reference evidence="1" key="1">
    <citation type="submission" date="2022-11" db="EMBL/GenBank/DDBJ databases">
        <title>Minimal conservation of predation-associated metabolite biosynthetic gene clusters underscores biosynthetic potential of Myxococcota including descriptions for ten novel species: Archangium lansinium sp. nov., Myxococcus landrumus sp. nov., Nannocystis bai.</title>
        <authorList>
            <person name="Ahearne A."/>
            <person name="Stevens C."/>
            <person name="Dowd S."/>
        </authorList>
    </citation>
    <scope>NUCLEOTIDE SEQUENCE</scope>
    <source>
        <strain evidence="1">Fl3</strain>
    </source>
</reference>
<proteinExistence type="predicted"/>
<dbReference type="EMBL" id="CP114040">
    <property type="protein sequence ID" value="WAS93663.1"/>
    <property type="molecule type" value="Genomic_DNA"/>
</dbReference>
<organism evidence="1 2">
    <name type="scientific">Nannocystis punicea</name>
    <dbReference type="NCBI Taxonomy" id="2995304"/>
    <lineage>
        <taxon>Bacteria</taxon>
        <taxon>Pseudomonadati</taxon>
        <taxon>Myxococcota</taxon>
        <taxon>Polyangia</taxon>
        <taxon>Nannocystales</taxon>
        <taxon>Nannocystaceae</taxon>
        <taxon>Nannocystis</taxon>
    </lineage>
</organism>
<dbReference type="RefSeq" id="WP_269036006.1">
    <property type="nucleotide sequence ID" value="NZ_CP114040.1"/>
</dbReference>
<dbReference type="InterPro" id="IPR006311">
    <property type="entry name" value="TAT_signal"/>
</dbReference>
<evidence type="ECO:0000313" key="2">
    <source>
        <dbReference type="Proteomes" id="UP001164459"/>
    </source>
</evidence>
<keyword evidence="2" id="KW-1185">Reference proteome</keyword>
<name>A0ABY7H3D1_9BACT</name>
<protein>
    <submittedName>
        <fullName evidence="1">DUF1552 domain-containing protein</fullName>
    </submittedName>
</protein>
<dbReference type="PROSITE" id="PS51318">
    <property type="entry name" value="TAT"/>
    <property type="match status" value="1"/>
</dbReference>
<gene>
    <name evidence="1" type="ORF">O0S08_46620</name>
</gene>
<sequence length="448" mass="49031">MNRIRHTRRDLLRYLGASALALPLLSRGRPTFANPEAPPKRIIFFYTPNGTVPVNFWPKGGELDFELSQILTPLAEHRDDLLVLGNVDMESAFNGPGDAHQKGTGQSLTATELLEGTFAGDAGESAGWAGGVSIDQKIAQAIGQETPFPSVELGMLVGKSDVGGRISYRGPGDPIPPENDPAAAYARLFGDPQASLGDLERQRRTRQRLLDQVSLDYRRLADRMEDQDREKLEIHVSSLASIQDRLQGAGVQFGGECKVLDLGAPLDPSRVEQLPAIGKLQMDLLAMAMACDLTRVGTLMWTHSAADYVYSFMGEELREGHHSLAHKGDEDTKMVEHNTRINTWYAEQLAYLISSLKAIPEGGGTLFDSCVLVWVNEQAKGNNHDRRQMPYVLAGSAGGYFNTGRYVVQPKTATHNQLFVSLQNAMGIDDDQFGNPVYNSGELPGLRA</sequence>
<dbReference type="InterPro" id="IPR011447">
    <property type="entry name" value="DUF1552"/>
</dbReference>